<comment type="caution">
    <text evidence="3">The sequence shown here is derived from an EMBL/GenBank/DDBJ whole genome shotgun (WGS) entry which is preliminary data.</text>
</comment>
<feature type="compositionally biased region" description="Polar residues" evidence="1">
    <location>
        <begin position="61"/>
        <end position="71"/>
    </location>
</feature>
<dbReference type="SMART" id="SM00909">
    <property type="entry name" value="Germane"/>
    <property type="match status" value="1"/>
</dbReference>
<dbReference type="Proteomes" id="UP000031561">
    <property type="component" value="Unassembled WGS sequence"/>
</dbReference>
<accession>A0ABD4T075</accession>
<proteinExistence type="predicted"/>
<keyword evidence="4" id="KW-1185">Reference proteome</keyword>
<protein>
    <submittedName>
        <fullName evidence="3">GerMN domain-containing protein</fullName>
    </submittedName>
</protein>
<name>A0ABD4T075_9CYAN</name>
<dbReference type="InterPro" id="IPR019606">
    <property type="entry name" value="GerMN"/>
</dbReference>
<reference evidence="3 4" key="1">
    <citation type="journal article" date="2015" name="Genome Announc.">
        <title>Draft Genome Sequence of Filamentous Marine Cyanobacterium Lyngbya confervoides Strain BDU141951.</title>
        <authorList>
            <person name="Chandrababunaidu M.M."/>
            <person name="Sen D."/>
            <person name="Tripathy S."/>
        </authorList>
    </citation>
    <scope>NUCLEOTIDE SEQUENCE [LARGE SCALE GENOMIC DNA]</scope>
    <source>
        <strain evidence="3 4">BDU141951</strain>
    </source>
</reference>
<feature type="region of interest" description="Disordered" evidence="1">
    <location>
        <begin position="34"/>
        <end position="77"/>
    </location>
</feature>
<evidence type="ECO:0000313" key="4">
    <source>
        <dbReference type="Proteomes" id="UP000031561"/>
    </source>
</evidence>
<sequence length="219" mass="23368">MQQSFLTRHREKLWLLLAIILLIPLGACEGDLAENPELSPDPSVEVSPPVNSPSPALPSLEPNNAGNSTPASEDPQTDDQVEIYWLTSQDSQLALSARPFSGGSGASPEEQLKGGLQELLKGPEEAEVSSAIPQNTKLNQVSVRADGIHVDLSPEFTQGGGSASMQGRLGQIIYTSSSLDPQAPVWISVNGKALEILGGEGLEVLQPMTRQDFEENFTL</sequence>
<evidence type="ECO:0000313" key="3">
    <source>
        <dbReference type="EMBL" id="MCM1981810.1"/>
    </source>
</evidence>
<dbReference type="AlphaFoldDB" id="A0ABD4T075"/>
<gene>
    <name evidence="3" type="ORF">QQ91_0003060</name>
</gene>
<dbReference type="EMBL" id="JTHE03000022">
    <property type="protein sequence ID" value="MCM1981810.1"/>
    <property type="molecule type" value="Genomic_DNA"/>
</dbReference>
<dbReference type="RefSeq" id="WP_166279845.1">
    <property type="nucleotide sequence ID" value="NZ_JTHE03000022.1"/>
</dbReference>
<organism evidence="3 4">
    <name type="scientific">Lyngbya confervoides BDU141951</name>
    <dbReference type="NCBI Taxonomy" id="1574623"/>
    <lineage>
        <taxon>Bacteria</taxon>
        <taxon>Bacillati</taxon>
        <taxon>Cyanobacteriota</taxon>
        <taxon>Cyanophyceae</taxon>
        <taxon>Oscillatoriophycideae</taxon>
        <taxon>Oscillatoriales</taxon>
        <taxon>Microcoleaceae</taxon>
        <taxon>Lyngbya</taxon>
    </lineage>
</organism>
<evidence type="ECO:0000259" key="2">
    <source>
        <dbReference type="SMART" id="SM00909"/>
    </source>
</evidence>
<dbReference type="Pfam" id="PF10646">
    <property type="entry name" value="Germane"/>
    <property type="match status" value="1"/>
</dbReference>
<feature type="compositionally biased region" description="Low complexity" evidence="1">
    <location>
        <begin position="36"/>
        <end position="49"/>
    </location>
</feature>
<feature type="domain" description="GerMN" evidence="2">
    <location>
        <begin position="112"/>
        <end position="198"/>
    </location>
</feature>
<evidence type="ECO:0000256" key="1">
    <source>
        <dbReference type="SAM" id="MobiDB-lite"/>
    </source>
</evidence>